<dbReference type="Pfam" id="PF03605">
    <property type="entry name" value="DcuA_DcuB"/>
    <property type="match status" value="1"/>
</dbReference>
<feature type="transmembrane region" description="Helical" evidence="8">
    <location>
        <begin position="337"/>
        <end position="355"/>
    </location>
</feature>
<keyword evidence="7 8" id="KW-0472">Membrane</keyword>
<feature type="transmembrane region" description="Helical" evidence="8">
    <location>
        <begin position="49"/>
        <end position="68"/>
    </location>
</feature>
<feature type="transmembrane region" description="Helical" evidence="8">
    <location>
        <begin position="135"/>
        <end position="160"/>
    </location>
</feature>
<accession>A0A644TJL6</accession>
<keyword evidence="4" id="KW-0997">Cell inner membrane</keyword>
<dbReference type="PANTHER" id="PTHR36106">
    <property type="entry name" value="ANAEROBIC C4-DICARBOXYLATE TRANSPORTER DCUB"/>
    <property type="match status" value="1"/>
</dbReference>
<evidence type="ECO:0000256" key="6">
    <source>
        <dbReference type="ARBA" id="ARBA00022989"/>
    </source>
</evidence>
<dbReference type="NCBIfam" id="NF006927">
    <property type="entry name" value="PRK09412.1"/>
    <property type="match status" value="1"/>
</dbReference>
<evidence type="ECO:0000256" key="1">
    <source>
        <dbReference type="ARBA" id="ARBA00004429"/>
    </source>
</evidence>
<keyword evidence="3" id="KW-1003">Cell membrane</keyword>
<comment type="caution">
    <text evidence="9">The sequence shown here is derived from an EMBL/GenBank/DDBJ whole genome shotgun (WGS) entry which is preliminary data.</text>
</comment>
<reference evidence="9" key="1">
    <citation type="submission" date="2019-08" db="EMBL/GenBank/DDBJ databases">
        <authorList>
            <person name="Kucharzyk K."/>
            <person name="Murdoch R.W."/>
            <person name="Higgins S."/>
            <person name="Loffler F."/>
        </authorList>
    </citation>
    <scope>NUCLEOTIDE SEQUENCE</scope>
</reference>
<evidence type="ECO:0000256" key="5">
    <source>
        <dbReference type="ARBA" id="ARBA00022692"/>
    </source>
</evidence>
<feature type="transmembrane region" description="Helical" evidence="8">
    <location>
        <begin position="25"/>
        <end position="42"/>
    </location>
</feature>
<dbReference type="InterPro" id="IPR004668">
    <property type="entry name" value="Anaer_Dcu_memb_transpt"/>
</dbReference>
<name>A0A644TJL6_9ZZZZ</name>
<dbReference type="NCBIfam" id="NF009136">
    <property type="entry name" value="PRK12489.1"/>
    <property type="match status" value="1"/>
</dbReference>
<evidence type="ECO:0000256" key="7">
    <source>
        <dbReference type="ARBA" id="ARBA00023136"/>
    </source>
</evidence>
<evidence type="ECO:0000256" key="3">
    <source>
        <dbReference type="ARBA" id="ARBA00022475"/>
    </source>
</evidence>
<keyword evidence="2" id="KW-0813">Transport</keyword>
<feature type="transmembrane region" description="Helical" evidence="8">
    <location>
        <begin position="166"/>
        <end position="189"/>
    </location>
</feature>
<evidence type="ECO:0000256" key="4">
    <source>
        <dbReference type="ARBA" id="ARBA00022519"/>
    </source>
</evidence>
<proteinExistence type="predicted"/>
<dbReference type="GO" id="GO:0015556">
    <property type="term" value="F:C4-dicarboxylate transmembrane transporter activity"/>
    <property type="evidence" value="ECO:0007669"/>
    <property type="project" value="InterPro"/>
</dbReference>
<gene>
    <name evidence="9" type="primary">dcuB_3</name>
    <name evidence="9" type="ORF">SDC9_12838</name>
</gene>
<feature type="transmembrane region" description="Helical" evidence="8">
    <location>
        <begin position="304"/>
        <end position="322"/>
    </location>
</feature>
<dbReference type="EMBL" id="VSSQ01000035">
    <property type="protein sequence ID" value="MPL67148.1"/>
    <property type="molecule type" value="Genomic_DNA"/>
</dbReference>
<dbReference type="NCBIfam" id="TIGR00770">
    <property type="entry name" value="Dcu"/>
    <property type="match status" value="1"/>
</dbReference>
<dbReference type="GO" id="GO:0005886">
    <property type="term" value="C:plasma membrane"/>
    <property type="evidence" value="ECO:0007669"/>
    <property type="project" value="UniProtKB-SubCell"/>
</dbReference>
<keyword evidence="5 8" id="KW-0812">Transmembrane</keyword>
<dbReference type="PIRSF" id="PIRSF004539">
    <property type="entry name" value="C4-dicrbxl_trns"/>
    <property type="match status" value="1"/>
</dbReference>
<feature type="transmembrane region" description="Helical" evidence="8">
    <location>
        <begin position="88"/>
        <end position="114"/>
    </location>
</feature>
<feature type="transmembrane region" description="Helical" evidence="8">
    <location>
        <begin position="233"/>
        <end position="254"/>
    </location>
</feature>
<keyword evidence="6 8" id="KW-1133">Transmembrane helix</keyword>
<feature type="transmembrane region" description="Helical" evidence="8">
    <location>
        <begin position="425"/>
        <end position="447"/>
    </location>
</feature>
<comment type="subcellular location">
    <subcellularLocation>
        <location evidence="1">Cell inner membrane</location>
        <topology evidence="1">Multi-pass membrane protein</topology>
    </subcellularLocation>
</comment>
<protein>
    <submittedName>
        <fullName evidence="9">Anaerobic C4-dicarboxylate transporter DcuB</fullName>
    </submittedName>
</protein>
<evidence type="ECO:0000256" key="2">
    <source>
        <dbReference type="ARBA" id="ARBA00022448"/>
    </source>
</evidence>
<evidence type="ECO:0000256" key="8">
    <source>
        <dbReference type="SAM" id="Phobius"/>
    </source>
</evidence>
<evidence type="ECO:0000313" key="9">
    <source>
        <dbReference type="EMBL" id="MPL67148.1"/>
    </source>
</evidence>
<dbReference type="AlphaFoldDB" id="A0A644TJL6"/>
<sequence length="448" mass="47558">MLMLLGFVILLSCLIIGVRRGGLGLAAVSGIGLIIFIFVLGFKPGKAPVDVMLTIMAVVTCSGFLQASKGLDVMLKYAEKFLRSNPKYITILAPITTWFLTVLCGTGHVVYAMFPIIYDIAIKENIRPERPMASASVASQMGVCASPASVAVVSVVAILASTTHPFGVVQILAISIPASFCGALAAGLWSLNRGKDLDQDPDFLTKIADPEQKAFIYGEYADAKLSDIKLPSAAYRAAGIFLLGILIIAVFGSFPELLPKIPNAKGVLKPLSMTPTIQLLMLTIAATIMLFCNVKSSDVASGSVFKSGMVAIVSVFGVAWMADTYFSAYIPTMKKTLSAVVLSYPWLYAAVLFLVSKLINSQAAAVAVIVPMALSVGVDPLIIVSFMPACYGYFILPTYPSDLACIGFDRSGTTRIGSFIINHSFIMPGLIGVTTGCVVGYAIAHLIY</sequence>
<dbReference type="PANTHER" id="PTHR36106:SF3">
    <property type="entry name" value="ANAEROBIC C4-DICARBOXYLATE TRANSPORTER DCUB"/>
    <property type="match status" value="1"/>
</dbReference>
<organism evidence="9">
    <name type="scientific">bioreactor metagenome</name>
    <dbReference type="NCBI Taxonomy" id="1076179"/>
    <lineage>
        <taxon>unclassified sequences</taxon>
        <taxon>metagenomes</taxon>
        <taxon>ecological metagenomes</taxon>
    </lineage>
</organism>
<feature type="transmembrane region" description="Helical" evidence="8">
    <location>
        <begin position="274"/>
        <end position="292"/>
    </location>
</feature>
<feature type="transmembrane region" description="Helical" evidence="8">
    <location>
        <begin position="367"/>
        <end position="394"/>
    </location>
</feature>